<comment type="caution">
    <text evidence="1">The sequence shown here is derived from an EMBL/GenBank/DDBJ whole genome shotgun (WGS) entry which is preliminary data.</text>
</comment>
<gene>
    <name evidence="1" type="ORF">M8744_13095</name>
</gene>
<organism evidence="1 2">
    <name type="scientific">Lutimaribacter degradans</name>
    <dbReference type="NCBI Taxonomy" id="2945989"/>
    <lineage>
        <taxon>Bacteria</taxon>
        <taxon>Pseudomonadati</taxon>
        <taxon>Pseudomonadota</taxon>
        <taxon>Alphaproteobacteria</taxon>
        <taxon>Rhodobacterales</taxon>
        <taxon>Roseobacteraceae</taxon>
        <taxon>Lutimaribacter</taxon>
    </lineage>
</organism>
<sequence>MPTIAAGDPTDPQARALLRSSAALMEELFDTEDNHFLSPEELSAPDIHFFTARGDDDALLGTIALAEKDGYGEIKALFVDAEARGQGVARALVDKVEEKARDLGLTWLRLETGDQLFAAINLYRRAGFTACGPFGDYGENETSVFMEKHLA</sequence>
<dbReference type="Proteomes" id="UP001203036">
    <property type="component" value="Unassembled WGS sequence"/>
</dbReference>
<proteinExistence type="predicted"/>
<protein>
    <submittedName>
        <fullName evidence="1">GNAT family N-acetyltransferase</fullName>
    </submittedName>
</protein>
<accession>A0ACC5ZYB0</accession>
<evidence type="ECO:0000313" key="1">
    <source>
        <dbReference type="EMBL" id="MCM2563085.1"/>
    </source>
</evidence>
<dbReference type="EMBL" id="JAMQGO010000009">
    <property type="protein sequence ID" value="MCM2563085.1"/>
    <property type="molecule type" value="Genomic_DNA"/>
</dbReference>
<reference evidence="1" key="1">
    <citation type="submission" date="2022-06" db="EMBL/GenBank/DDBJ databases">
        <title>Lutimaribacter sp. EGI FJ00013, a novel bacterium isolated from a salt lake sediment enrichment.</title>
        <authorList>
            <person name="Gao L."/>
            <person name="Fang B.-Z."/>
            <person name="Li W.-J."/>
        </authorList>
    </citation>
    <scope>NUCLEOTIDE SEQUENCE</scope>
    <source>
        <strain evidence="1">EGI FJ00013</strain>
    </source>
</reference>
<evidence type="ECO:0000313" key="2">
    <source>
        <dbReference type="Proteomes" id="UP001203036"/>
    </source>
</evidence>
<name>A0ACC5ZYB0_9RHOB</name>
<keyword evidence="2" id="KW-1185">Reference proteome</keyword>